<evidence type="ECO:0000259" key="2">
    <source>
        <dbReference type="Pfam" id="PF20736"/>
    </source>
</evidence>
<dbReference type="EMBL" id="JAKJXO020000009">
    <property type="protein sequence ID" value="KAL1600847.1"/>
    <property type="molecule type" value="Genomic_DNA"/>
</dbReference>
<feature type="domain" description="Non-reducing end beta-L-arabinofuranosidase-like GH127 C-terminal" evidence="3">
    <location>
        <begin position="550"/>
        <end position="661"/>
    </location>
</feature>
<feature type="domain" description="Non-reducing end beta-L-arabinofuranosidase-like GH127 middle" evidence="2">
    <location>
        <begin position="445"/>
        <end position="504"/>
    </location>
</feature>
<dbReference type="InterPro" id="IPR049046">
    <property type="entry name" value="Beta-AFase-like_GH127_middle"/>
</dbReference>
<comment type="caution">
    <text evidence="4">The sequence shown here is derived from an EMBL/GenBank/DDBJ whole genome shotgun (WGS) entry which is preliminary data.</text>
</comment>
<dbReference type="InterPro" id="IPR008928">
    <property type="entry name" value="6-hairpin_glycosidase_sf"/>
</dbReference>
<accession>A0ABR3R941</accession>
<evidence type="ECO:0000259" key="3">
    <source>
        <dbReference type="Pfam" id="PF20737"/>
    </source>
</evidence>
<sequence length="666" mass="76042">MTHPQTRFLSVKVAGNSLIGQRRNAAKKSTLLYQLDVLKKTGRYDAFKLEWKDIYSQEPTVWPIPDHLFWDSDVAKWIEGACYYLQEEFLPEVDAAVKEMVEMIRSAQQPDGYLNIHYTLVEPTKRFTNLRDMHELYNAGHLIEAALAHNQLYKNDRLMEPINKYADLLYDTFGPGPNQVHGYPGHPEIELALLRLYERTGNTKHLALAKYFVLERGNPTGVNGRPYYVTEAEMRGEDERYMPHYYPKPMSLWYHQAHKPIVEQDSIEGHSVRAMYLLTAAADLAAHDDSKDCADLKRAVLRLWENMTCRKMYVTGGIGAIEQWEGFGIDYFLPQGTDEGGCYAETCAAIGVMMLAERILKFDRDARYSDVMELCLYNAVLTAMSWDGKAFTYVNQLASSDANPSKREDWFTVACCPPNLLRTLGQIGGYIWAYDANEKTRRASIDVHLYVPSTLRFNVGEEEIEVRQDNKWPWDGDISFEVRSSVEDISLNLRIPGWSSGYILEPAYPAATVEKGYLSLPADYVTTNKSFKLSIPLEAEWVIQNPLAGRNIVSLKRGPIVYCVEDIDNAWVHYHFRGTFVDINGRLTQSTVKDDHTGDEYVGLSLENGTKMLDIAQSQTGASMSERDFREQLDAGKDIKELHFVPYYFRANRAGKGHMRVGLQRQ</sequence>
<dbReference type="Pfam" id="PF20736">
    <property type="entry name" value="Glyco_hydro127M"/>
    <property type="match status" value="1"/>
</dbReference>
<evidence type="ECO:0000313" key="4">
    <source>
        <dbReference type="EMBL" id="KAL1600847.1"/>
    </source>
</evidence>
<proteinExistence type="predicted"/>
<dbReference type="Proteomes" id="UP001521785">
    <property type="component" value="Unassembled WGS sequence"/>
</dbReference>
<dbReference type="Pfam" id="PF20737">
    <property type="entry name" value="Glyco_hydro127C"/>
    <property type="match status" value="1"/>
</dbReference>
<name>A0ABR3R941_9PLEO</name>
<evidence type="ECO:0008006" key="6">
    <source>
        <dbReference type="Google" id="ProtNLM"/>
    </source>
</evidence>
<dbReference type="InterPro" id="IPR049049">
    <property type="entry name" value="Beta-AFase-like_GH127_C"/>
</dbReference>
<dbReference type="PANTHER" id="PTHR43465:SF2">
    <property type="entry name" value="DUF1680 DOMAIN PROTEIN (AFU_ORTHOLOGUE AFUA_1G08910)"/>
    <property type="match status" value="1"/>
</dbReference>
<dbReference type="PANTHER" id="PTHR43465">
    <property type="entry name" value="DUF1680 DOMAIN PROTEIN (AFU_ORTHOLOGUE AFUA_1G08910)"/>
    <property type="match status" value="1"/>
</dbReference>
<evidence type="ECO:0000313" key="5">
    <source>
        <dbReference type="Proteomes" id="UP001521785"/>
    </source>
</evidence>
<keyword evidence="5" id="KW-1185">Reference proteome</keyword>
<organism evidence="4 5">
    <name type="scientific">Paraconiothyrium brasiliense</name>
    <dbReference type="NCBI Taxonomy" id="300254"/>
    <lineage>
        <taxon>Eukaryota</taxon>
        <taxon>Fungi</taxon>
        <taxon>Dikarya</taxon>
        <taxon>Ascomycota</taxon>
        <taxon>Pezizomycotina</taxon>
        <taxon>Dothideomycetes</taxon>
        <taxon>Pleosporomycetidae</taxon>
        <taxon>Pleosporales</taxon>
        <taxon>Massarineae</taxon>
        <taxon>Didymosphaeriaceae</taxon>
        <taxon>Paraconiothyrium</taxon>
    </lineage>
</organism>
<dbReference type="InterPro" id="IPR012878">
    <property type="entry name" value="Beta-AFase-like_GH127_cat"/>
</dbReference>
<gene>
    <name evidence="4" type="ORF">SLS60_007235</name>
</gene>
<dbReference type="InterPro" id="IPR049174">
    <property type="entry name" value="Beta-AFase-like"/>
</dbReference>
<feature type="domain" description="Non-reducing end beta-L-arabinofuranosidase-like GH127 catalytic" evidence="1">
    <location>
        <begin position="16"/>
        <end position="427"/>
    </location>
</feature>
<dbReference type="SUPFAM" id="SSF48208">
    <property type="entry name" value="Six-hairpin glycosidases"/>
    <property type="match status" value="1"/>
</dbReference>
<reference evidence="4 5" key="1">
    <citation type="submission" date="2024-02" db="EMBL/GenBank/DDBJ databases">
        <title>De novo assembly and annotation of 12 fungi associated with fruit tree decline syndrome in Ontario, Canada.</title>
        <authorList>
            <person name="Sulman M."/>
            <person name="Ellouze W."/>
            <person name="Ilyukhin E."/>
        </authorList>
    </citation>
    <scope>NUCLEOTIDE SEQUENCE [LARGE SCALE GENOMIC DNA]</scope>
    <source>
        <strain evidence="4 5">M42-189</strain>
    </source>
</reference>
<dbReference type="Pfam" id="PF07944">
    <property type="entry name" value="Beta-AFase-like_GH127_cat"/>
    <property type="match status" value="1"/>
</dbReference>
<evidence type="ECO:0000259" key="1">
    <source>
        <dbReference type="Pfam" id="PF07944"/>
    </source>
</evidence>
<protein>
    <recommendedName>
        <fullName evidence="6">Glycoside hydrolase family 127 protein</fullName>
    </recommendedName>
</protein>